<keyword evidence="4" id="KW-1185">Reference proteome</keyword>
<dbReference type="Pfam" id="PF13409">
    <property type="entry name" value="GST_N_2"/>
    <property type="match status" value="1"/>
</dbReference>
<protein>
    <recommendedName>
        <fullName evidence="5">GST N-terminal domain-containing protein</fullName>
    </recommendedName>
</protein>
<evidence type="ECO:0000259" key="2">
    <source>
        <dbReference type="Pfam" id="PF22041"/>
    </source>
</evidence>
<evidence type="ECO:0000259" key="1">
    <source>
        <dbReference type="Pfam" id="PF13409"/>
    </source>
</evidence>
<dbReference type="SUPFAM" id="SSF52833">
    <property type="entry name" value="Thioredoxin-like"/>
    <property type="match status" value="1"/>
</dbReference>
<accession>A0AAD9HMW7</accession>
<sequence length="238" mass="27727">MAKQLIFLDIPDRNGTCWSLNTWKIRLALNYKGIDYETEWVEYPDIEPRLKPTGLEGDPNQIALFTFPTVQFPDQTYVMNSAKIIKRIEADYPEPSLHLDSEVLQQMYDLLSETFENLGPVLYVIAPRDILNKRSAEYFSRTRAKVYGMPLDKLEQTKGGELAWANAKESLEKTADLLNKTEGPFFLGDRFSYIDCVYVGFLFFVKRFSEDAYQRIIQHSASFENLYKASEEWLKRKD</sequence>
<dbReference type="CDD" id="cd00299">
    <property type="entry name" value="GST_C_family"/>
    <property type="match status" value="1"/>
</dbReference>
<dbReference type="Proteomes" id="UP001232148">
    <property type="component" value="Unassembled WGS sequence"/>
</dbReference>
<dbReference type="SUPFAM" id="SSF47616">
    <property type="entry name" value="GST C-terminal domain-like"/>
    <property type="match status" value="1"/>
</dbReference>
<evidence type="ECO:0000313" key="4">
    <source>
        <dbReference type="Proteomes" id="UP001232148"/>
    </source>
</evidence>
<comment type="caution">
    <text evidence="3">The sequence shown here is derived from an EMBL/GenBank/DDBJ whole genome shotgun (WGS) entry which is preliminary data.</text>
</comment>
<dbReference type="InterPro" id="IPR036249">
    <property type="entry name" value="Thioredoxin-like_sf"/>
</dbReference>
<organism evidence="3 4">
    <name type="scientific">Colletotrichum zoysiae</name>
    <dbReference type="NCBI Taxonomy" id="1216348"/>
    <lineage>
        <taxon>Eukaryota</taxon>
        <taxon>Fungi</taxon>
        <taxon>Dikarya</taxon>
        <taxon>Ascomycota</taxon>
        <taxon>Pezizomycotina</taxon>
        <taxon>Sordariomycetes</taxon>
        <taxon>Hypocreomycetidae</taxon>
        <taxon>Glomerellales</taxon>
        <taxon>Glomerellaceae</taxon>
        <taxon>Colletotrichum</taxon>
        <taxon>Colletotrichum graminicola species complex</taxon>
    </lineage>
</organism>
<feature type="domain" description="Glutathione S-transferase UstS-like C-terminal" evidence="2">
    <location>
        <begin position="121"/>
        <end position="233"/>
    </location>
</feature>
<name>A0AAD9HMW7_9PEZI</name>
<dbReference type="Gene3D" id="3.40.30.10">
    <property type="entry name" value="Glutaredoxin"/>
    <property type="match status" value="1"/>
</dbReference>
<dbReference type="InterPro" id="IPR036282">
    <property type="entry name" value="Glutathione-S-Trfase_C_sf"/>
</dbReference>
<proteinExistence type="predicted"/>
<dbReference type="AlphaFoldDB" id="A0AAD9HMW7"/>
<evidence type="ECO:0000313" key="3">
    <source>
        <dbReference type="EMBL" id="KAK2031945.1"/>
    </source>
</evidence>
<dbReference type="InterPro" id="IPR054416">
    <property type="entry name" value="GST_UstS-like_C"/>
</dbReference>
<gene>
    <name evidence="3" type="ORF">LX32DRAFT_556201</name>
</gene>
<reference evidence="3" key="1">
    <citation type="submission" date="2021-06" db="EMBL/GenBank/DDBJ databases">
        <title>Comparative genomics, transcriptomics and evolutionary studies reveal genomic signatures of adaptation to plant cell wall in hemibiotrophic fungi.</title>
        <authorList>
            <consortium name="DOE Joint Genome Institute"/>
            <person name="Baroncelli R."/>
            <person name="Diaz J.F."/>
            <person name="Benocci T."/>
            <person name="Peng M."/>
            <person name="Battaglia E."/>
            <person name="Haridas S."/>
            <person name="Andreopoulos W."/>
            <person name="Labutti K."/>
            <person name="Pangilinan J."/>
            <person name="Floch G.L."/>
            <person name="Makela M.R."/>
            <person name="Henrissat B."/>
            <person name="Grigoriev I.V."/>
            <person name="Crouch J.A."/>
            <person name="De Vries R.P."/>
            <person name="Sukno S.A."/>
            <person name="Thon M.R."/>
        </authorList>
    </citation>
    <scope>NUCLEOTIDE SEQUENCE</scope>
    <source>
        <strain evidence="3">MAFF235873</strain>
    </source>
</reference>
<dbReference type="InterPro" id="IPR004045">
    <property type="entry name" value="Glutathione_S-Trfase_N"/>
</dbReference>
<dbReference type="Pfam" id="PF22041">
    <property type="entry name" value="GST_C_7"/>
    <property type="match status" value="1"/>
</dbReference>
<evidence type="ECO:0008006" key="5">
    <source>
        <dbReference type="Google" id="ProtNLM"/>
    </source>
</evidence>
<dbReference type="Gene3D" id="1.20.1050.10">
    <property type="match status" value="1"/>
</dbReference>
<dbReference type="EMBL" id="MU842835">
    <property type="protein sequence ID" value="KAK2031945.1"/>
    <property type="molecule type" value="Genomic_DNA"/>
</dbReference>
<feature type="domain" description="GST N-terminal" evidence="1">
    <location>
        <begin position="18"/>
        <end position="89"/>
    </location>
</feature>